<sequence length="70" mass="7908">DREDVQEGRQGSVGLERRTLRGQGREEADQPHADQGPQGCRVEGQSRIPRQERQERQGSRAQAERAEEGL</sequence>
<dbReference type="EMBL" id="CADCVZ010000014">
    <property type="protein sequence ID" value="CAA9499451.1"/>
    <property type="molecule type" value="Genomic_DNA"/>
</dbReference>
<protein>
    <submittedName>
        <fullName evidence="2">Uncharacterized protein</fullName>
    </submittedName>
</protein>
<dbReference type="AlphaFoldDB" id="A0A6J4SHD8"/>
<proteinExistence type="predicted"/>
<accession>A0A6J4SHD8</accession>
<feature type="non-terminal residue" evidence="2">
    <location>
        <position position="70"/>
    </location>
</feature>
<feature type="compositionally biased region" description="Basic and acidic residues" evidence="1">
    <location>
        <begin position="15"/>
        <end position="32"/>
    </location>
</feature>
<organism evidence="2">
    <name type="scientific">uncultured Sphingomonas sp</name>
    <dbReference type="NCBI Taxonomy" id="158754"/>
    <lineage>
        <taxon>Bacteria</taxon>
        <taxon>Pseudomonadati</taxon>
        <taxon>Pseudomonadota</taxon>
        <taxon>Alphaproteobacteria</taxon>
        <taxon>Sphingomonadales</taxon>
        <taxon>Sphingomonadaceae</taxon>
        <taxon>Sphingomonas</taxon>
        <taxon>environmental samples</taxon>
    </lineage>
</organism>
<reference evidence="2" key="1">
    <citation type="submission" date="2020-02" db="EMBL/GenBank/DDBJ databases">
        <authorList>
            <person name="Meier V. D."/>
        </authorList>
    </citation>
    <scope>NUCLEOTIDE SEQUENCE</scope>
    <source>
        <strain evidence="2">AVDCRST_MAG09</strain>
    </source>
</reference>
<name>A0A6J4SHD8_9SPHN</name>
<feature type="compositionally biased region" description="Basic and acidic residues" evidence="1">
    <location>
        <begin position="49"/>
        <end position="70"/>
    </location>
</feature>
<evidence type="ECO:0000313" key="2">
    <source>
        <dbReference type="EMBL" id="CAA9499451.1"/>
    </source>
</evidence>
<feature type="region of interest" description="Disordered" evidence="1">
    <location>
        <begin position="1"/>
        <end position="70"/>
    </location>
</feature>
<evidence type="ECO:0000256" key="1">
    <source>
        <dbReference type="SAM" id="MobiDB-lite"/>
    </source>
</evidence>
<feature type="non-terminal residue" evidence="2">
    <location>
        <position position="1"/>
    </location>
</feature>
<gene>
    <name evidence="2" type="ORF">AVDCRST_MAG09-582</name>
</gene>